<keyword evidence="3" id="KW-1185">Reference proteome</keyword>
<name>A0A8H5GRD7_9AGAR</name>
<evidence type="ECO:0000313" key="2">
    <source>
        <dbReference type="EMBL" id="KAF5369535.1"/>
    </source>
</evidence>
<dbReference type="AlphaFoldDB" id="A0A8H5GRD7"/>
<sequence length="226" mass="24809">MSSAFVCPCLPTSQEKPAMSQRHQKHAESQEQERHDWHYNSVLDEYPLLRSRPRPVLSYDISPDLNSILTSDNNYSSLIIAPPLSSIRSTSHPSSPVYTMPSSSPVIDLKPLKLAKVSQSFVASRKICQYEIPGGGVCRDAKCEDFHLNGKGGKDAADVDDPNDEDTAAFVAAALPDGWTFAYGTTLTSRILAALEEIRLKTPRMPIEERVARALAALDIPPQSTT</sequence>
<reference evidence="2 3" key="1">
    <citation type="journal article" date="2020" name="ISME J.">
        <title>Uncovering the hidden diversity of litter-decomposition mechanisms in mushroom-forming fungi.</title>
        <authorList>
            <person name="Floudas D."/>
            <person name="Bentzer J."/>
            <person name="Ahren D."/>
            <person name="Johansson T."/>
            <person name="Persson P."/>
            <person name="Tunlid A."/>
        </authorList>
    </citation>
    <scope>NUCLEOTIDE SEQUENCE [LARGE SCALE GENOMIC DNA]</scope>
    <source>
        <strain evidence="2 3">CBS 291.85</strain>
    </source>
</reference>
<dbReference type="OrthoDB" id="2747179at2759"/>
<evidence type="ECO:0000313" key="3">
    <source>
        <dbReference type="Proteomes" id="UP000559256"/>
    </source>
</evidence>
<dbReference type="EMBL" id="JAACJM010000013">
    <property type="protein sequence ID" value="KAF5369535.1"/>
    <property type="molecule type" value="Genomic_DNA"/>
</dbReference>
<evidence type="ECO:0008006" key="4">
    <source>
        <dbReference type="Google" id="ProtNLM"/>
    </source>
</evidence>
<comment type="caution">
    <text evidence="2">The sequence shown here is derived from an EMBL/GenBank/DDBJ whole genome shotgun (WGS) entry which is preliminary data.</text>
</comment>
<proteinExistence type="predicted"/>
<protein>
    <recommendedName>
        <fullName evidence="4">Zinc-finger domain-containing protein</fullName>
    </recommendedName>
</protein>
<feature type="region of interest" description="Disordered" evidence="1">
    <location>
        <begin position="13"/>
        <end position="34"/>
    </location>
</feature>
<dbReference type="Proteomes" id="UP000559256">
    <property type="component" value="Unassembled WGS sequence"/>
</dbReference>
<accession>A0A8H5GRD7</accession>
<gene>
    <name evidence="2" type="ORF">D9758_002783</name>
</gene>
<organism evidence="2 3">
    <name type="scientific">Tetrapyrgos nigripes</name>
    <dbReference type="NCBI Taxonomy" id="182062"/>
    <lineage>
        <taxon>Eukaryota</taxon>
        <taxon>Fungi</taxon>
        <taxon>Dikarya</taxon>
        <taxon>Basidiomycota</taxon>
        <taxon>Agaricomycotina</taxon>
        <taxon>Agaricomycetes</taxon>
        <taxon>Agaricomycetidae</taxon>
        <taxon>Agaricales</taxon>
        <taxon>Marasmiineae</taxon>
        <taxon>Marasmiaceae</taxon>
        <taxon>Tetrapyrgos</taxon>
    </lineage>
</organism>
<evidence type="ECO:0000256" key="1">
    <source>
        <dbReference type="SAM" id="MobiDB-lite"/>
    </source>
</evidence>